<dbReference type="PANTHER" id="PTHR30474">
    <property type="entry name" value="CELL CYCLE PROTEIN"/>
    <property type="match status" value="1"/>
</dbReference>
<sequence>MRKGNFLSTIDWFQVVIILALLSFGSMALFGFSGTEKIHLGWLQIFYSAIGLVLMTICSFVDYRWLKGVGWWLFSLGLVILVLVMFFGQTNFGAKRWIDFKILQFQPSEIVKIIFIIMLAKFLSERDNFRFKHLIYLLAILILPVMLIISQPDFGTSTVYFAIFLGLMFISKIPQYYWLILLVFIAIATPLIWFNLYDYQKQRIVSFVDPQSNAAASYNVEQSKIAIGSGGLFGRGIGQGTQSQLKFLPVAYSDFIFAAIAEGTGFFGAIILILAEFLLVWRLVVCAKVAQDGFGWYFCAGLAILILYQTFINIGGNLGFVPVTGVPLPLVSYGGTGLISYLAGLGVAQSIYLRHKKLSFE</sequence>
<dbReference type="AlphaFoldDB" id="A0A554LI66"/>
<feature type="transmembrane region" description="Helical" evidence="6">
    <location>
        <begin position="131"/>
        <end position="148"/>
    </location>
</feature>
<evidence type="ECO:0000256" key="4">
    <source>
        <dbReference type="ARBA" id="ARBA00022989"/>
    </source>
</evidence>
<feature type="transmembrane region" description="Helical" evidence="6">
    <location>
        <begin position="45"/>
        <end position="63"/>
    </location>
</feature>
<feature type="transmembrane region" description="Helical" evidence="6">
    <location>
        <begin position="177"/>
        <end position="196"/>
    </location>
</feature>
<accession>A0A554LI66</accession>
<evidence type="ECO:0000256" key="2">
    <source>
        <dbReference type="ARBA" id="ARBA00022692"/>
    </source>
</evidence>
<feature type="transmembrane region" description="Helical" evidence="6">
    <location>
        <begin position="331"/>
        <end position="353"/>
    </location>
</feature>
<dbReference type="InterPro" id="IPR011923">
    <property type="entry name" value="RodA/MrdB"/>
</dbReference>
<dbReference type="PANTHER" id="PTHR30474:SF1">
    <property type="entry name" value="PEPTIDOGLYCAN GLYCOSYLTRANSFERASE MRDB"/>
    <property type="match status" value="1"/>
</dbReference>
<dbReference type="Proteomes" id="UP000315689">
    <property type="component" value="Unassembled WGS sequence"/>
</dbReference>
<gene>
    <name evidence="7" type="ORF">CEN89_743</name>
</gene>
<dbReference type="GO" id="GO:0005886">
    <property type="term" value="C:plasma membrane"/>
    <property type="evidence" value="ECO:0007669"/>
    <property type="project" value="TreeGrafter"/>
</dbReference>
<feature type="transmembrane region" description="Helical" evidence="6">
    <location>
        <begin position="69"/>
        <end position="88"/>
    </location>
</feature>
<evidence type="ECO:0008006" key="9">
    <source>
        <dbReference type="Google" id="ProtNLM"/>
    </source>
</evidence>
<feature type="transmembrane region" description="Helical" evidence="6">
    <location>
        <begin position="255"/>
        <end position="281"/>
    </location>
</feature>
<reference evidence="7 8" key="1">
    <citation type="submission" date="2017-07" db="EMBL/GenBank/DDBJ databases">
        <title>Mechanisms for carbon and nitrogen cycling indicate functional differentiation within the Candidate Phyla Radiation.</title>
        <authorList>
            <person name="Danczak R.E."/>
            <person name="Johnston M.D."/>
            <person name="Kenah C."/>
            <person name="Slattery M."/>
            <person name="Wrighton K.C."/>
            <person name="Wilkins M.J."/>
        </authorList>
    </citation>
    <scope>NUCLEOTIDE SEQUENCE [LARGE SCALE GENOMIC DNA]</scope>
    <source>
        <strain evidence="7">Licking1014_7</strain>
    </source>
</reference>
<feature type="transmembrane region" description="Helical" evidence="6">
    <location>
        <begin position="12"/>
        <end position="33"/>
    </location>
</feature>
<dbReference type="GO" id="GO:0032153">
    <property type="term" value="C:cell division site"/>
    <property type="evidence" value="ECO:0007669"/>
    <property type="project" value="TreeGrafter"/>
</dbReference>
<evidence type="ECO:0000256" key="3">
    <source>
        <dbReference type="ARBA" id="ARBA00022960"/>
    </source>
</evidence>
<organism evidence="7 8">
    <name type="scientific">Candidatus Berkelbacteria bacterium Licking1014_7</name>
    <dbReference type="NCBI Taxonomy" id="2017147"/>
    <lineage>
        <taxon>Bacteria</taxon>
        <taxon>Candidatus Berkelbacteria</taxon>
    </lineage>
</organism>
<feature type="transmembrane region" description="Helical" evidence="6">
    <location>
        <begin position="154"/>
        <end position="170"/>
    </location>
</feature>
<dbReference type="GO" id="GO:0008360">
    <property type="term" value="P:regulation of cell shape"/>
    <property type="evidence" value="ECO:0007669"/>
    <property type="project" value="UniProtKB-KW"/>
</dbReference>
<dbReference type="EMBL" id="VMGK01000034">
    <property type="protein sequence ID" value="TSC92349.1"/>
    <property type="molecule type" value="Genomic_DNA"/>
</dbReference>
<name>A0A554LI66_9BACT</name>
<proteinExistence type="predicted"/>
<evidence type="ECO:0000256" key="6">
    <source>
        <dbReference type="SAM" id="Phobius"/>
    </source>
</evidence>
<evidence type="ECO:0000313" key="8">
    <source>
        <dbReference type="Proteomes" id="UP000315689"/>
    </source>
</evidence>
<dbReference type="GO" id="GO:0015648">
    <property type="term" value="F:lipid-linked peptidoglycan transporter activity"/>
    <property type="evidence" value="ECO:0007669"/>
    <property type="project" value="TreeGrafter"/>
</dbReference>
<dbReference type="NCBIfam" id="TIGR02210">
    <property type="entry name" value="rodA_shape"/>
    <property type="match status" value="1"/>
</dbReference>
<evidence type="ECO:0000256" key="1">
    <source>
        <dbReference type="ARBA" id="ARBA00004141"/>
    </source>
</evidence>
<dbReference type="Pfam" id="PF01098">
    <property type="entry name" value="FTSW_RODA_SPOVE"/>
    <property type="match status" value="1"/>
</dbReference>
<comment type="subcellular location">
    <subcellularLocation>
        <location evidence="1">Membrane</location>
        <topology evidence="1">Multi-pass membrane protein</topology>
    </subcellularLocation>
</comment>
<keyword evidence="5 6" id="KW-0472">Membrane</keyword>
<protein>
    <recommendedName>
        <fullName evidence="9">Rod shape-determining protein RodA</fullName>
    </recommendedName>
</protein>
<dbReference type="GO" id="GO:0051301">
    <property type="term" value="P:cell division"/>
    <property type="evidence" value="ECO:0007669"/>
    <property type="project" value="InterPro"/>
</dbReference>
<evidence type="ECO:0000313" key="7">
    <source>
        <dbReference type="EMBL" id="TSC92349.1"/>
    </source>
</evidence>
<keyword evidence="4 6" id="KW-1133">Transmembrane helix</keyword>
<comment type="caution">
    <text evidence="7">The sequence shown here is derived from an EMBL/GenBank/DDBJ whole genome shotgun (WGS) entry which is preliminary data.</text>
</comment>
<keyword evidence="3" id="KW-0133">Cell shape</keyword>
<evidence type="ECO:0000256" key="5">
    <source>
        <dbReference type="ARBA" id="ARBA00023136"/>
    </source>
</evidence>
<feature type="transmembrane region" description="Helical" evidence="6">
    <location>
        <begin position="293"/>
        <end position="311"/>
    </location>
</feature>
<keyword evidence="2 6" id="KW-0812">Transmembrane</keyword>
<dbReference type="InterPro" id="IPR001182">
    <property type="entry name" value="FtsW/RodA"/>
</dbReference>